<dbReference type="GO" id="GO:0005769">
    <property type="term" value="C:early endosome"/>
    <property type="evidence" value="ECO:0007669"/>
    <property type="project" value="TreeGrafter"/>
</dbReference>
<name>A0AA41STZ5_SCICA</name>
<sequence>MELKQGSFLWYLYLDKIYCLLSLRNVKALTEYFFLLDVHRKNTLNDVLFFHFLHHVTDLRSRQIKMVFDVLDWNATGEIGFEQFYMLAWTLSQHRFVCIGSFLSSPRDQATPSAIPGSTPDMPRCRPGDQLTSERSGSLPLHGGGWEAPAQQELHLPASLVIRTKAAAATGSRVQRDALEPGPRPGPRPAAGVASARARSRRPRPGAAMGNTVHRTLPDPGPPARMLATRPCCGPGPERRAVLGEAPRFHAQAKGKNVRLDGHSRRATRRNSFCNGVTFTQRPIRLYEQVRLRLVAVRPGWSGALRFGFTAHDPSLMSAQDIPKYACPDLVTRPGYWAKALPENLALRDTVLAYWADRHGRVFYSVNDGEPVLFHCGVAVGGPLWALIDVYGITDEVQLLESAFADTLSPARLGQARFSACLPPSSHDAANFDNNELENSQVVAKLGHLALGRPPPADAAAAIPFTLRPGGDVLLGVNGRARGRLLCVDTSQPLWAFFAVRGGAAGQLRLLGTLQSSPATTTPSGSFSGSQDDSDSDVTFSVNQSSSSESSLVTAPSSPLSPPVSPGLSPPELVGSRNGECTVCFDGEVDTVIYTCGHMCLCHGCGLRLKRQSRACCPICRRPIKDVIKIYRP</sequence>
<dbReference type="InterPro" id="IPR006573">
    <property type="entry name" value="NHR_dom"/>
</dbReference>
<accession>A0AA41STZ5</accession>
<evidence type="ECO:0000256" key="5">
    <source>
        <dbReference type="ARBA" id="ARBA00022490"/>
    </source>
</evidence>
<evidence type="ECO:0000313" key="18">
    <source>
        <dbReference type="Proteomes" id="UP001166674"/>
    </source>
</evidence>
<dbReference type="FunFam" id="2.60.120.920:FF:000005">
    <property type="entry name" value="Putative E3 ubiquitin-protein ligase NEURL1B"/>
    <property type="match status" value="1"/>
</dbReference>
<dbReference type="PANTHER" id="PTHR12429:SF10">
    <property type="entry name" value="E3 UBIQUITIN-PROTEIN LIGASE NEURL1B"/>
    <property type="match status" value="1"/>
</dbReference>
<dbReference type="EMBL" id="JAATJV010188500">
    <property type="protein sequence ID" value="MBZ3872550.1"/>
    <property type="molecule type" value="Genomic_DNA"/>
</dbReference>
<evidence type="ECO:0000256" key="14">
    <source>
        <dbReference type="SAM" id="MobiDB-lite"/>
    </source>
</evidence>
<keyword evidence="8" id="KW-0677">Repeat</keyword>
<keyword evidence="12" id="KW-0914">Notch signaling pathway</keyword>
<dbReference type="GO" id="GO:0061630">
    <property type="term" value="F:ubiquitin protein ligase activity"/>
    <property type="evidence" value="ECO:0007669"/>
    <property type="project" value="UniProtKB-EC"/>
</dbReference>
<comment type="caution">
    <text evidence="17">The sequence shown here is derived from an EMBL/GenBank/DDBJ whole genome shotgun (WGS) entry which is preliminary data.</text>
</comment>
<evidence type="ECO:0000259" key="15">
    <source>
        <dbReference type="PROSITE" id="PS50089"/>
    </source>
</evidence>
<dbReference type="GO" id="GO:0007219">
    <property type="term" value="P:Notch signaling pathway"/>
    <property type="evidence" value="ECO:0007669"/>
    <property type="project" value="UniProtKB-KW"/>
</dbReference>
<dbReference type="Pfam" id="PF07177">
    <property type="entry name" value="Neuralized"/>
    <property type="match status" value="2"/>
</dbReference>
<evidence type="ECO:0000256" key="4">
    <source>
        <dbReference type="ARBA" id="ARBA00012483"/>
    </source>
</evidence>
<dbReference type="SMART" id="SM00588">
    <property type="entry name" value="NEUZ"/>
    <property type="match status" value="1"/>
</dbReference>
<dbReference type="GO" id="GO:0070086">
    <property type="term" value="P:ubiquitin-dependent endocytosis"/>
    <property type="evidence" value="ECO:0007669"/>
    <property type="project" value="TreeGrafter"/>
</dbReference>
<feature type="domain" description="RING-type" evidence="15">
    <location>
        <begin position="581"/>
        <end position="621"/>
    </location>
</feature>
<evidence type="ECO:0000256" key="3">
    <source>
        <dbReference type="ARBA" id="ARBA00004906"/>
    </source>
</evidence>
<keyword evidence="18" id="KW-1185">Reference proteome</keyword>
<dbReference type="PROSITE" id="PS51065">
    <property type="entry name" value="NHR"/>
    <property type="match status" value="1"/>
</dbReference>
<evidence type="ECO:0000256" key="7">
    <source>
        <dbReference type="ARBA" id="ARBA00022723"/>
    </source>
</evidence>
<dbReference type="SUPFAM" id="SSF47473">
    <property type="entry name" value="EF-hand"/>
    <property type="match status" value="1"/>
</dbReference>
<keyword evidence="9 13" id="KW-0863">Zinc-finger</keyword>
<dbReference type="EC" id="2.3.2.27" evidence="4"/>
<evidence type="ECO:0000256" key="6">
    <source>
        <dbReference type="ARBA" id="ARBA00022679"/>
    </source>
</evidence>
<feature type="compositionally biased region" description="Pro residues" evidence="14">
    <location>
        <begin position="559"/>
        <end position="569"/>
    </location>
</feature>
<dbReference type="InterPro" id="IPR011992">
    <property type="entry name" value="EF-hand-dom_pair"/>
</dbReference>
<organism evidence="17 18">
    <name type="scientific">Sciurus carolinensis</name>
    <name type="common">Eastern gray squirrel</name>
    <dbReference type="NCBI Taxonomy" id="30640"/>
    <lineage>
        <taxon>Eukaryota</taxon>
        <taxon>Metazoa</taxon>
        <taxon>Chordata</taxon>
        <taxon>Craniata</taxon>
        <taxon>Vertebrata</taxon>
        <taxon>Euteleostomi</taxon>
        <taxon>Mammalia</taxon>
        <taxon>Eutheria</taxon>
        <taxon>Euarchontoglires</taxon>
        <taxon>Glires</taxon>
        <taxon>Rodentia</taxon>
        <taxon>Sciuromorpha</taxon>
        <taxon>Sciuridae</taxon>
        <taxon>Sciurinae</taxon>
        <taxon>Sciurini</taxon>
        <taxon>Sciurus</taxon>
    </lineage>
</organism>
<dbReference type="PANTHER" id="PTHR12429">
    <property type="entry name" value="NEURALIZED"/>
    <property type="match status" value="1"/>
</dbReference>
<dbReference type="Proteomes" id="UP001166674">
    <property type="component" value="Unassembled WGS sequence"/>
</dbReference>
<dbReference type="SUPFAM" id="SSF57850">
    <property type="entry name" value="RING/U-box"/>
    <property type="match status" value="1"/>
</dbReference>
<evidence type="ECO:0000259" key="16">
    <source>
        <dbReference type="PROSITE" id="PS51065"/>
    </source>
</evidence>
<evidence type="ECO:0000256" key="8">
    <source>
        <dbReference type="ARBA" id="ARBA00022737"/>
    </source>
</evidence>
<feature type="region of interest" description="Disordered" evidence="14">
    <location>
        <begin position="519"/>
        <end position="572"/>
    </location>
</feature>
<keyword evidence="10" id="KW-0833">Ubl conjugation pathway</keyword>
<proteinExistence type="predicted"/>
<feature type="domain" description="NHR" evidence="16">
    <location>
        <begin position="246"/>
        <end position="402"/>
    </location>
</feature>
<evidence type="ECO:0000256" key="9">
    <source>
        <dbReference type="ARBA" id="ARBA00022771"/>
    </source>
</evidence>
<evidence type="ECO:0000256" key="12">
    <source>
        <dbReference type="ARBA" id="ARBA00022976"/>
    </source>
</evidence>
<dbReference type="GO" id="GO:0008270">
    <property type="term" value="F:zinc ion binding"/>
    <property type="evidence" value="ECO:0007669"/>
    <property type="project" value="UniProtKB-KW"/>
</dbReference>
<dbReference type="FunFam" id="3.30.40.10:FF:000056">
    <property type="entry name" value="Putative E3 ubiquitin-protein ligase NEURL1B"/>
    <property type="match status" value="1"/>
</dbReference>
<comment type="subcellular location">
    <subcellularLocation>
        <location evidence="2">Cytoplasm</location>
    </subcellularLocation>
</comment>
<dbReference type="InterPro" id="IPR043136">
    <property type="entry name" value="B30.2/SPRY_sf"/>
</dbReference>
<dbReference type="Gene3D" id="2.60.120.920">
    <property type="match status" value="1"/>
</dbReference>
<dbReference type="Pfam" id="PF13920">
    <property type="entry name" value="zf-C3HC4_3"/>
    <property type="match status" value="1"/>
</dbReference>
<dbReference type="InterPro" id="IPR001841">
    <property type="entry name" value="Znf_RING"/>
</dbReference>
<evidence type="ECO:0000256" key="2">
    <source>
        <dbReference type="ARBA" id="ARBA00004496"/>
    </source>
</evidence>
<evidence type="ECO:0000313" key="17">
    <source>
        <dbReference type="EMBL" id="MBZ3872550.1"/>
    </source>
</evidence>
<keyword evidence="11" id="KW-0862">Zinc</keyword>
<dbReference type="PROSITE" id="PS50089">
    <property type="entry name" value="ZF_RING_2"/>
    <property type="match status" value="1"/>
</dbReference>
<reference evidence="17" key="1">
    <citation type="submission" date="2020-03" db="EMBL/GenBank/DDBJ databases">
        <title>Studies in the Genomics of Life Span.</title>
        <authorList>
            <person name="Glass D."/>
        </authorList>
    </citation>
    <scope>NUCLEOTIDE SEQUENCE</scope>
    <source>
        <strain evidence="17">SUZIE</strain>
        <tissue evidence="17">Muscle</tissue>
    </source>
</reference>
<keyword evidence="7" id="KW-0479">Metal-binding</keyword>
<dbReference type="Gene3D" id="3.30.40.10">
    <property type="entry name" value="Zinc/RING finger domain, C3HC4 (zinc finger)"/>
    <property type="match status" value="1"/>
</dbReference>
<keyword evidence="6" id="KW-0808">Transferase</keyword>
<feature type="region of interest" description="Disordered" evidence="14">
    <location>
        <begin position="109"/>
        <end position="145"/>
    </location>
</feature>
<keyword evidence="5" id="KW-0963">Cytoplasm</keyword>
<protein>
    <recommendedName>
        <fullName evidence="4">RING-type E3 ubiquitin transferase</fullName>
        <ecNumber evidence="4">2.3.2.27</ecNumber>
    </recommendedName>
</protein>
<dbReference type="CDD" id="cd16786">
    <property type="entry name" value="mRING-HC-C3HC5_NEU1B"/>
    <property type="match status" value="1"/>
</dbReference>
<dbReference type="InterPro" id="IPR037962">
    <property type="entry name" value="Neuralized"/>
</dbReference>
<evidence type="ECO:0000256" key="10">
    <source>
        <dbReference type="ARBA" id="ARBA00022786"/>
    </source>
</evidence>
<evidence type="ECO:0000256" key="13">
    <source>
        <dbReference type="PROSITE-ProRule" id="PRU00175"/>
    </source>
</evidence>
<dbReference type="InterPro" id="IPR013083">
    <property type="entry name" value="Znf_RING/FYVE/PHD"/>
</dbReference>
<feature type="compositionally biased region" description="Low complexity" evidence="14">
    <location>
        <begin position="524"/>
        <end position="558"/>
    </location>
</feature>
<evidence type="ECO:0000256" key="1">
    <source>
        <dbReference type="ARBA" id="ARBA00000900"/>
    </source>
</evidence>
<gene>
    <name evidence="17" type="ORF">SUZIE_118500</name>
</gene>
<evidence type="ECO:0000256" key="11">
    <source>
        <dbReference type="ARBA" id="ARBA00022833"/>
    </source>
</evidence>
<feature type="region of interest" description="Disordered" evidence="14">
    <location>
        <begin position="169"/>
        <end position="224"/>
    </location>
</feature>
<dbReference type="AlphaFoldDB" id="A0AA41STZ5"/>
<comment type="catalytic activity">
    <reaction evidence="1">
        <text>S-ubiquitinyl-[E2 ubiquitin-conjugating enzyme]-L-cysteine + [acceptor protein]-L-lysine = [E2 ubiquitin-conjugating enzyme]-L-cysteine + N(6)-ubiquitinyl-[acceptor protein]-L-lysine.</text>
        <dbReference type="EC" id="2.3.2.27"/>
    </reaction>
</comment>
<comment type="pathway">
    <text evidence="3">Protein modification; protein ubiquitination.</text>
</comment>